<evidence type="ECO:0000313" key="3">
    <source>
        <dbReference type="Proteomes" id="UP001597393"/>
    </source>
</evidence>
<gene>
    <name evidence="2" type="ORF">ACFSQ3_06610</name>
</gene>
<dbReference type="InterPro" id="IPR025404">
    <property type="entry name" value="DUF4130"/>
</dbReference>
<sequence>MLQHRIILAYDGSWLGLLTAIFEVYEYKYTSASIQRLEYADQGDLFAKRHEVHTQEEKAMRVKKGLLAKIDKAGFHELYCAYLSELEDSENLILRLVRHYLGDVGNSLRQNYGHEDVLRLKQINKSVSRERHRFKAFVRFKKLNDNLFFARIDPDFNILPLIISHFEQRYADQTWVIYDLKRDYGAYYDLKTVTEIHLSDLPTDQELMMKGEEFEELYDDLWRRYFRSTNITERKNTKLHVQHVPKRYWKYLNEKMDL</sequence>
<reference evidence="3" key="1">
    <citation type="journal article" date="2019" name="Int. J. Syst. Evol. Microbiol.">
        <title>The Global Catalogue of Microorganisms (GCM) 10K type strain sequencing project: providing services to taxonomists for standard genome sequencing and annotation.</title>
        <authorList>
            <consortium name="The Broad Institute Genomics Platform"/>
            <consortium name="The Broad Institute Genome Sequencing Center for Infectious Disease"/>
            <person name="Wu L."/>
            <person name="Ma J."/>
        </authorList>
    </citation>
    <scope>NUCLEOTIDE SEQUENCE [LARGE SCALE GENOMIC DNA]</scope>
    <source>
        <strain evidence="3">KCTC 42248</strain>
    </source>
</reference>
<comment type="caution">
    <text evidence="2">The sequence shown here is derived from an EMBL/GenBank/DDBJ whole genome shotgun (WGS) entry which is preliminary data.</text>
</comment>
<name>A0ABW5NJN5_9SPHI</name>
<proteinExistence type="predicted"/>
<accession>A0ABW5NJN5</accession>
<dbReference type="NCBIfam" id="TIGR03915">
    <property type="entry name" value="SAM_7_link_chp"/>
    <property type="match status" value="1"/>
</dbReference>
<feature type="domain" description="DUF4130" evidence="1">
    <location>
        <begin position="88"/>
        <end position="254"/>
    </location>
</feature>
<keyword evidence="3" id="KW-1185">Reference proteome</keyword>
<organism evidence="2 3">
    <name type="scientific">Sphingobacterium corticis</name>
    <dbReference type="NCBI Taxonomy" id="1812823"/>
    <lineage>
        <taxon>Bacteria</taxon>
        <taxon>Pseudomonadati</taxon>
        <taxon>Bacteroidota</taxon>
        <taxon>Sphingobacteriia</taxon>
        <taxon>Sphingobacteriales</taxon>
        <taxon>Sphingobacteriaceae</taxon>
        <taxon>Sphingobacterium</taxon>
    </lineage>
</organism>
<dbReference type="Proteomes" id="UP001597393">
    <property type="component" value="Unassembled WGS sequence"/>
</dbReference>
<dbReference type="RefSeq" id="WP_380868670.1">
    <property type="nucleotide sequence ID" value="NZ_JBHUMA010000006.1"/>
</dbReference>
<evidence type="ECO:0000259" key="1">
    <source>
        <dbReference type="Pfam" id="PF13566"/>
    </source>
</evidence>
<dbReference type="Pfam" id="PF13566">
    <property type="entry name" value="DUF4130"/>
    <property type="match status" value="1"/>
</dbReference>
<evidence type="ECO:0000313" key="2">
    <source>
        <dbReference type="EMBL" id="MFD2598620.1"/>
    </source>
</evidence>
<protein>
    <submittedName>
        <fullName evidence="2">TIGR03915 family putative DNA repair protein</fullName>
    </submittedName>
</protein>
<dbReference type="InterPro" id="IPR023875">
    <property type="entry name" value="DNA_repair_put"/>
</dbReference>
<dbReference type="EMBL" id="JBHUMA010000006">
    <property type="protein sequence ID" value="MFD2598620.1"/>
    <property type="molecule type" value="Genomic_DNA"/>
</dbReference>